<protein>
    <recommendedName>
        <fullName evidence="2">Protein furry C-terminal domain-containing protein</fullName>
    </recommendedName>
</protein>
<evidence type="ECO:0000313" key="3">
    <source>
        <dbReference type="EMBL" id="KAJ3599635.1"/>
    </source>
</evidence>
<dbReference type="PANTHER" id="PTHR12295:SF9">
    <property type="entry name" value="PROTEIN FURRY HOMOLOG-LIKE"/>
    <property type="match status" value="1"/>
</dbReference>
<organism evidence="3 4">
    <name type="scientific">Muraenolepis orangiensis</name>
    <name type="common">Patagonian moray cod</name>
    <dbReference type="NCBI Taxonomy" id="630683"/>
    <lineage>
        <taxon>Eukaryota</taxon>
        <taxon>Metazoa</taxon>
        <taxon>Chordata</taxon>
        <taxon>Craniata</taxon>
        <taxon>Vertebrata</taxon>
        <taxon>Euteleostomi</taxon>
        <taxon>Actinopterygii</taxon>
        <taxon>Neopterygii</taxon>
        <taxon>Teleostei</taxon>
        <taxon>Neoteleostei</taxon>
        <taxon>Acanthomorphata</taxon>
        <taxon>Zeiogadaria</taxon>
        <taxon>Gadariae</taxon>
        <taxon>Gadiformes</taxon>
        <taxon>Muraenolepidoidei</taxon>
        <taxon>Muraenolepididae</taxon>
        <taxon>Muraenolepis</taxon>
    </lineage>
</organism>
<reference evidence="3" key="1">
    <citation type="submission" date="2022-07" db="EMBL/GenBank/DDBJ databases">
        <title>Chromosome-level genome of Muraenolepis orangiensis.</title>
        <authorList>
            <person name="Kim J."/>
        </authorList>
    </citation>
    <scope>NUCLEOTIDE SEQUENCE</scope>
    <source>
        <strain evidence="3">KU_S4_2022</strain>
        <tissue evidence="3">Muscle</tissue>
    </source>
</reference>
<evidence type="ECO:0000256" key="1">
    <source>
        <dbReference type="SAM" id="MobiDB-lite"/>
    </source>
</evidence>
<comment type="caution">
    <text evidence="3">The sequence shown here is derived from an EMBL/GenBank/DDBJ whole genome shotgun (WGS) entry which is preliminary data.</text>
</comment>
<evidence type="ECO:0000259" key="2">
    <source>
        <dbReference type="Pfam" id="PF19421"/>
    </source>
</evidence>
<evidence type="ECO:0000313" key="4">
    <source>
        <dbReference type="Proteomes" id="UP001148018"/>
    </source>
</evidence>
<feature type="domain" description="Protein furry C-terminal" evidence="2">
    <location>
        <begin position="83"/>
        <end position="467"/>
    </location>
</feature>
<dbReference type="EMBL" id="JANIIK010000048">
    <property type="protein sequence ID" value="KAJ3599635.1"/>
    <property type="molecule type" value="Genomic_DNA"/>
</dbReference>
<keyword evidence="4" id="KW-1185">Reference proteome</keyword>
<dbReference type="Pfam" id="PF19421">
    <property type="entry name" value="Fry_C"/>
    <property type="match status" value="1"/>
</dbReference>
<accession>A0A9Q0IIX3</accession>
<dbReference type="InterPro" id="IPR039867">
    <property type="entry name" value="Furry/Tao3/Mor2"/>
</dbReference>
<dbReference type="PANTHER" id="PTHR12295">
    <property type="entry name" value="FURRY-RELATED"/>
    <property type="match status" value="1"/>
</dbReference>
<gene>
    <name evidence="3" type="ORF">NHX12_033591</name>
</gene>
<dbReference type="GO" id="GO:0030427">
    <property type="term" value="C:site of polarized growth"/>
    <property type="evidence" value="ECO:0007669"/>
    <property type="project" value="TreeGrafter"/>
</dbReference>
<feature type="region of interest" description="Disordered" evidence="1">
    <location>
        <begin position="1"/>
        <end position="61"/>
    </location>
</feature>
<dbReference type="GO" id="GO:0031175">
    <property type="term" value="P:neuron projection development"/>
    <property type="evidence" value="ECO:0007669"/>
    <property type="project" value="TreeGrafter"/>
</dbReference>
<dbReference type="GO" id="GO:0000902">
    <property type="term" value="P:cell morphogenesis"/>
    <property type="evidence" value="ECO:0007669"/>
    <property type="project" value="InterPro"/>
</dbReference>
<feature type="region of interest" description="Disordered" evidence="1">
    <location>
        <begin position="105"/>
        <end position="137"/>
    </location>
</feature>
<feature type="compositionally biased region" description="Pro residues" evidence="1">
    <location>
        <begin position="46"/>
        <end position="55"/>
    </location>
</feature>
<name>A0A9Q0IIX3_9TELE</name>
<dbReference type="Proteomes" id="UP001148018">
    <property type="component" value="Unassembled WGS sequence"/>
</dbReference>
<dbReference type="OrthoDB" id="6287725at2759"/>
<feature type="compositionally biased region" description="Acidic residues" evidence="1">
    <location>
        <begin position="105"/>
        <end position="125"/>
    </location>
</feature>
<sequence>MTAADELSSGVSEDMGFCSAPPLPSDPLLDLCDPPDSRDPRDELDPAPPPPPAVDNPPGYLCEDHFRRVPLPLASTAVPALPDSPCGSVCEEDVTLALKELDERCEEEEADFSDMSSQDEGEADGSPEVQPSPPPSPFLSAILAAFQPVAYDNEEDAWRCHVNQMLSDSDGSSAVYTFHVFSRLFQNIQRKLGSITHSAVRFLGEGLQRMGNQFLSSLEVMTSHSHCPTVLLDAETLLSCGLLETLKFSVLELQEHLDTYNSKREAAEQWLVNCRKTFGDKDGCQRGSSQAQELELCRRLYKLHFQLLLLFQAYCKLISRVDTIKREAEVTNMSDELALLESCLKEAETGSQGQEVIRLSDDSQTNTETAIQSLIETLRARDFTSALNQVKVFRSLWPSDIFGCAADDAVQTLLHIYFRHQTLGQTGCLAVLGPSGDLSQASRRLMELNLQIRQALGRAQGPARLTRPSVVSVGL</sequence>
<proteinExistence type="predicted"/>
<dbReference type="InterPro" id="IPR045842">
    <property type="entry name" value="Fry_C"/>
</dbReference>
<dbReference type="GO" id="GO:0005938">
    <property type="term" value="C:cell cortex"/>
    <property type="evidence" value="ECO:0007669"/>
    <property type="project" value="TreeGrafter"/>
</dbReference>
<dbReference type="AlphaFoldDB" id="A0A9Q0IIX3"/>
<feature type="compositionally biased region" description="Basic and acidic residues" evidence="1">
    <location>
        <begin position="35"/>
        <end position="44"/>
    </location>
</feature>